<keyword evidence="3" id="KW-1185">Reference proteome</keyword>
<organism evidence="2 3">
    <name type="scientific">Fasciola gigantica</name>
    <name type="common">Giant liver fluke</name>
    <dbReference type="NCBI Taxonomy" id="46835"/>
    <lineage>
        <taxon>Eukaryota</taxon>
        <taxon>Metazoa</taxon>
        <taxon>Spiralia</taxon>
        <taxon>Lophotrochozoa</taxon>
        <taxon>Platyhelminthes</taxon>
        <taxon>Trematoda</taxon>
        <taxon>Digenea</taxon>
        <taxon>Plagiorchiida</taxon>
        <taxon>Echinostomata</taxon>
        <taxon>Echinostomatoidea</taxon>
        <taxon>Fasciolidae</taxon>
        <taxon>Fasciola</taxon>
    </lineage>
</organism>
<sequence>MFGPALRVPKHSSHDSKCPSRDRLVYLGQVDGNLYVQLEDGSDFPNPSQIDLPRFGRTESEDASGSEPSQSAMVGYYRATYATRPTDEMCMQPFLNKRSQSEFTSLRSGEMDQRALVPWRPISPNDRRETDRESSASTSDSDTTRPPEAFSDWVFDSTRDLFTLLLRVNELSDRARAQSARRDSSLVAWWDKFSHTIHLCLLICVLYLTDRLFRLLHCTGEAE</sequence>
<protein>
    <submittedName>
        <fullName evidence="2">Uncharacterized protein</fullName>
    </submittedName>
</protein>
<dbReference type="STRING" id="46835.A0A504Z2G6"/>
<accession>A0A504Z2G6</accession>
<evidence type="ECO:0000313" key="3">
    <source>
        <dbReference type="Proteomes" id="UP000316759"/>
    </source>
</evidence>
<proteinExistence type="predicted"/>
<reference evidence="2 3" key="1">
    <citation type="submission" date="2019-04" db="EMBL/GenBank/DDBJ databases">
        <title>Annotation for the trematode Fasciola gigantica.</title>
        <authorList>
            <person name="Choi Y.-J."/>
        </authorList>
    </citation>
    <scope>NUCLEOTIDE SEQUENCE [LARGE SCALE GENOMIC DNA]</scope>
    <source>
        <strain evidence="2">Uganda_cow_1</strain>
    </source>
</reference>
<feature type="region of interest" description="Disordered" evidence="1">
    <location>
        <begin position="38"/>
        <end position="71"/>
    </location>
</feature>
<comment type="caution">
    <text evidence="2">The sequence shown here is derived from an EMBL/GenBank/DDBJ whole genome shotgun (WGS) entry which is preliminary data.</text>
</comment>
<evidence type="ECO:0000256" key="1">
    <source>
        <dbReference type="SAM" id="MobiDB-lite"/>
    </source>
</evidence>
<gene>
    <name evidence="2" type="ORF">FGIG_09611</name>
</gene>
<dbReference type="AlphaFoldDB" id="A0A504Z2G6"/>
<dbReference type="Proteomes" id="UP000316759">
    <property type="component" value="Unassembled WGS sequence"/>
</dbReference>
<name>A0A504Z2G6_FASGI</name>
<evidence type="ECO:0000313" key="2">
    <source>
        <dbReference type="EMBL" id="TPP66905.1"/>
    </source>
</evidence>
<feature type="region of interest" description="Disordered" evidence="1">
    <location>
        <begin position="117"/>
        <end position="146"/>
    </location>
</feature>
<feature type="compositionally biased region" description="Basic and acidic residues" evidence="1">
    <location>
        <begin position="125"/>
        <end position="134"/>
    </location>
</feature>
<dbReference type="EMBL" id="SUNJ01001292">
    <property type="protein sequence ID" value="TPP66905.1"/>
    <property type="molecule type" value="Genomic_DNA"/>
</dbReference>